<dbReference type="PANTHER" id="PTHR11748">
    <property type="entry name" value="D-LACTATE DEHYDROGENASE"/>
    <property type="match status" value="1"/>
</dbReference>
<dbReference type="GO" id="GO:1903457">
    <property type="term" value="P:lactate catabolic process"/>
    <property type="evidence" value="ECO:0007669"/>
    <property type="project" value="TreeGrafter"/>
</dbReference>
<feature type="non-terminal residue" evidence="7">
    <location>
        <position position="1"/>
    </location>
</feature>
<dbReference type="InterPro" id="IPR017896">
    <property type="entry name" value="4Fe4S_Fe-S-bd"/>
</dbReference>
<dbReference type="SUPFAM" id="SSF46548">
    <property type="entry name" value="alpha-helical ferredoxin"/>
    <property type="match status" value="1"/>
</dbReference>
<feature type="domain" description="FAD-binding oxidoreductase/transferase type 4 C-terminal" evidence="5">
    <location>
        <begin position="2"/>
        <end position="128"/>
    </location>
</feature>
<feature type="non-terminal residue" evidence="7">
    <location>
        <position position="276"/>
    </location>
</feature>
<dbReference type="PANTHER" id="PTHR11748:SF119">
    <property type="entry name" value="D-2-HYDROXYGLUTARATE DEHYDROGENASE"/>
    <property type="match status" value="1"/>
</dbReference>
<protein>
    <submittedName>
        <fullName evidence="7">Uncharacterized protein</fullName>
    </submittedName>
</protein>
<evidence type="ECO:0000313" key="7">
    <source>
        <dbReference type="EMBL" id="GAI99798.1"/>
    </source>
</evidence>
<keyword evidence="3" id="KW-0274">FAD</keyword>
<gene>
    <name evidence="7" type="ORF">S12H4_31681</name>
</gene>
<dbReference type="GO" id="GO:0008720">
    <property type="term" value="F:D-lactate dehydrogenase (NAD+) activity"/>
    <property type="evidence" value="ECO:0007669"/>
    <property type="project" value="TreeGrafter"/>
</dbReference>
<sequence length="276" mass="30839">KGDAKPVSLIEDTAVNVNMLPDYMDELKGILDKHKKECVYYAHIGSGEIHLRPILNLKDPDDVKLFRTLGLEVATLVKKYHGSMSGEHGDGRLRGEFIPIILGNRNYELLKEVKKSWDPLNILNPGKIVDTPIMNTSLRYTSGQVTPDIKTIFDFSDVGGIVRAAEKCNGSGDCRKTEKAGGTMCPSYMATRDEYASTRARANLLRELLSLQGQEKPFNSRELYEILDLCLSCKGCKSECPSSVDIAKMKAEFLQHYYDDHGIPIRTRVIANISKI</sequence>
<dbReference type="InterPro" id="IPR009051">
    <property type="entry name" value="Helical_ferredxn"/>
</dbReference>
<accession>X1T3J5</accession>
<dbReference type="PROSITE" id="PS00198">
    <property type="entry name" value="4FE4S_FER_1"/>
    <property type="match status" value="1"/>
</dbReference>
<comment type="caution">
    <text evidence="7">The sequence shown here is derived from an EMBL/GenBank/DDBJ whole genome shotgun (WGS) entry which is preliminary data.</text>
</comment>
<keyword evidence="2" id="KW-0285">Flavoprotein</keyword>
<keyword evidence="4" id="KW-0560">Oxidoreductase</keyword>
<evidence type="ECO:0000259" key="5">
    <source>
        <dbReference type="Pfam" id="PF02913"/>
    </source>
</evidence>
<dbReference type="EMBL" id="BARW01018510">
    <property type="protein sequence ID" value="GAI99798.1"/>
    <property type="molecule type" value="Genomic_DNA"/>
</dbReference>
<dbReference type="GO" id="GO:0051536">
    <property type="term" value="F:iron-sulfur cluster binding"/>
    <property type="evidence" value="ECO:0007669"/>
    <property type="project" value="InterPro"/>
</dbReference>
<reference evidence="7" key="1">
    <citation type="journal article" date="2014" name="Front. Microbiol.">
        <title>High frequency of phylogenetically diverse reductive dehalogenase-homologous genes in deep subseafloor sedimentary metagenomes.</title>
        <authorList>
            <person name="Kawai M."/>
            <person name="Futagami T."/>
            <person name="Toyoda A."/>
            <person name="Takaki Y."/>
            <person name="Nishi S."/>
            <person name="Hori S."/>
            <person name="Arai W."/>
            <person name="Tsubouchi T."/>
            <person name="Morono Y."/>
            <person name="Uchiyama I."/>
            <person name="Ito T."/>
            <person name="Fujiyama A."/>
            <person name="Inagaki F."/>
            <person name="Takami H."/>
        </authorList>
    </citation>
    <scope>NUCLEOTIDE SEQUENCE</scope>
    <source>
        <strain evidence="7">Expedition CK06-06</strain>
    </source>
</reference>
<dbReference type="SUPFAM" id="SSF55103">
    <property type="entry name" value="FAD-linked oxidases, C-terminal domain"/>
    <property type="match status" value="1"/>
</dbReference>
<dbReference type="Pfam" id="PF02913">
    <property type="entry name" value="FAD-oxidase_C"/>
    <property type="match status" value="1"/>
</dbReference>
<dbReference type="InterPro" id="IPR016171">
    <property type="entry name" value="Vanillyl_alc_oxidase_C-sub2"/>
</dbReference>
<comment type="cofactor">
    <cofactor evidence="1">
        <name>FAD</name>
        <dbReference type="ChEBI" id="CHEBI:57692"/>
    </cofactor>
</comment>
<dbReference type="GO" id="GO:0050660">
    <property type="term" value="F:flavin adenine dinucleotide binding"/>
    <property type="evidence" value="ECO:0007669"/>
    <property type="project" value="InterPro"/>
</dbReference>
<feature type="domain" description="4Fe-4S ferredoxin-type" evidence="6">
    <location>
        <begin position="165"/>
        <end position="244"/>
    </location>
</feature>
<evidence type="ECO:0000256" key="2">
    <source>
        <dbReference type="ARBA" id="ARBA00022630"/>
    </source>
</evidence>
<evidence type="ECO:0000256" key="1">
    <source>
        <dbReference type="ARBA" id="ARBA00001974"/>
    </source>
</evidence>
<dbReference type="InterPro" id="IPR017900">
    <property type="entry name" value="4Fe4S_Fe_S_CS"/>
</dbReference>
<dbReference type="GO" id="GO:0004458">
    <property type="term" value="F:D-lactate dehydrogenase (cytochrome) activity"/>
    <property type="evidence" value="ECO:0007669"/>
    <property type="project" value="TreeGrafter"/>
</dbReference>
<dbReference type="Pfam" id="PF13183">
    <property type="entry name" value="Fer4_8"/>
    <property type="match status" value="1"/>
</dbReference>
<dbReference type="InterPro" id="IPR016164">
    <property type="entry name" value="FAD-linked_Oxase-like_C"/>
</dbReference>
<name>X1T3J5_9ZZZZ</name>
<dbReference type="InterPro" id="IPR004113">
    <property type="entry name" value="FAD-bd_oxidored_4_C"/>
</dbReference>
<dbReference type="Gene3D" id="1.10.45.10">
    <property type="entry name" value="Vanillyl-alcohol Oxidase, Chain A, domain 4"/>
    <property type="match status" value="1"/>
</dbReference>
<evidence type="ECO:0000259" key="6">
    <source>
        <dbReference type="Pfam" id="PF13183"/>
    </source>
</evidence>
<proteinExistence type="predicted"/>
<evidence type="ECO:0000256" key="4">
    <source>
        <dbReference type="ARBA" id="ARBA00023002"/>
    </source>
</evidence>
<dbReference type="Gene3D" id="3.30.70.2740">
    <property type="match status" value="1"/>
</dbReference>
<organism evidence="7">
    <name type="scientific">marine sediment metagenome</name>
    <dbReference type="NCBI Taxonomy" id="412755"/>
    <lineage>
        <taxon>unclassified sequences</taxon>
        <taxon>metagenomes</taxon>
        <taxon>ecological metagenomes</taxon>
    </lineage>
</organism>
<dbReference type="AlphaFoldDB" id="X1T3J5"/>
<evidence type="ECO:0000256" key="3">
    <source>
        <dbReference type="ARBA" id="ARBA00022827"/>
    </source>
</evidence>
<dbReference type="Gene3D" id="1.10.1060.10">
    <property type="entry name" value="Alpha-helical ferredoxin"/>
    <property type="match status" value="1"/>
</dbReference>